<dbReference type="Gramene" id="ONIVA05G29830.2">
    <property type="protein sequence ID" value="ONIVA05G29830.2"/>
    <property type="gene ID" value="ONIVA05G29830"/>
</dbReference>
<feature type="compositionally biased region" description="Polar residues" evidence="2">
    <location>
        <begin position="651"/>
        <end position="661"/>
    </location>
</feature>
<accession>A0A0E0HJ84</accession>
<evidence type="ECO:0000256" key="1">
    <source>
        <dbReference type="ARBA" id="ARBA00006180"/>
    </source>
</evidence>
<dbReference type="AlphaFoldDB" id="A0A0E0HJ84"/>
<dbReference type="Pfam" id="PF04499">
    <property type="entry name" value="SAPS"/>
    <property type="match status" value="2"/>
</dbReference>
<name>A0A0E0HJ84_ORYNI</name>
<dbReference type="InterPro" id="IPR007587">
    <property type="entry name" value="SAPS"/>
</dbReference>
<evidence type="ECO:0000313" key="3">
    <source>
        <dbReference type="EnsemblPlants" id="ONIVA05G29830.2"/>
    </source>
</evidence>
<keyword evidence="4" id="KW-1185">Reference proteome</keyword>
<reference evidence="3" key="2">
    <citation type="submission" date="2018-04" db="EMBL/GenBank/DDBJ databases">
        <title>OnivRS2 (Oryza nivara Reference Sequence Version 2).</title>
        <authorList>
            <person name="Zhang J."/>
            <person name="Kudrna D."/>
            <person name="Lee S."/>
            <person name="Talag J."/>
            <person name="Rajasekar S."/>
            <person name="Welchert J."/>
            <person name="Hsing Y.-I."/>
            <person name="Wing R.A."/>
        </authorList>
    </citation>
    <scope>NUCLEOTIDE SEQUENCE [LARGE SCALE GENOMIC DNA]</scope>
    <source>
        <strain evidence="3">SL10</strain>
    </source>
</reference>
<dbReference type="EnsemblPlants" id="ONIVA05G29830.2">
    <property type="protein sequence ID" value="ONIVA05G29830.2"/>
    <property type="gene ID" value="ONIVA05G29830"/>
</dbReference>
<dbReference type="PANTHER" id="PTHR12634:SF37">
    <property type="entry name" value="SIT4 PHOSPHATASE-ASSOCIATED FAMILY PROTEIN"/>
    <property type="match status" value="1"/>
</dbReference>
<comment type="similarity">
    <text evidence="1">Belongs to the SAPS family.</text>
</comment>
<dbReference type="HOGENOM" id="CLU_012598_1_0_1"/>
<dbReference type="SUPFAM" id="SSF48371">
    <property type="entry name" value="ARM repeat"/>
    <property type="match status" value="1"/>
</dbReference>
<sequence length="704" mass="77403">MFWRMTGLSAASPVDTILDKENFTLEELLDEDEIIQECKALNTRLINFLRDKAQVEQLLRYIVEEVPEDSEKKCSFKFPFIACEIFTCEIDIILRTLVEDEEEHPDIVVHLVDLIGTTSIMEVLIRLIGADETIYSNYADTLQWLENTDVLEMIVDKFSSSDSPEVHANAAEILSAVTRCAPPSLAAKICSPSFVGRLFRHALQESRPKSVLVHSLSVCISLLDPKRLASASYQAFRSNLSHGTLVTASPETVDGMLESLGDLLKLLDISSAENVLPTTYGCLQPPLGKHRLKIVEFISVLLTIGSETAEQELINQSAVKRSIDLFFQSQLIDHALNECNLVGKILAAERSSSLSTESNTPTLLSEGKVPPKIGNIGHITRIANKLIQLGNSNSIIQSHLQENSEWVEWQTTALVKRNEVENVYHWACGRPTSLHDRGRDSDDDDFRDRDYDVAALANNLSQAFRYGMYSNDDIEEAQVIERDDEDVYFDDESAEVVISSLRLGDDQDSSSLFTNSNWFTFDGDRGINDRLAASVPSSSPNSEETSLNTEETDEVQIGEDTSIEPQLESVSLENGPVEEAGDLADVSKQTDSNTEDEKLLCTEEEDLSKEAEESERHVDVRDGQVDIQAEDAAEGSCGDMGTGIAVDEPVSPSSEPNNASAGASPDTGDIHTAGSTGSNDSGAELHAKEDSQDGQKTDEPTTTE</sequence>
<feature type="region of interest" description="Disordered" evidence="2">
    <location>
        <begin position="532"/>
        <end position="704"/>
    </location>
</feature>
<dbReference type="GO" id="GO:0019903">
    <property type="term" value="F:protein phosphatase binding"/>
    <property type="evidence" value="ECO:0007669"/>
    <property type="project" value="InterPro"/>
</dbReference>
<protein>
    <submittedName>
        <fullName evidence="3">Uncharacterized protein</fullName>
    </submittedName>
</protein>
<organism evidence="3">
    <name type="scientific">Oryza nivara</name>
    <name type="common">Indian wild rice</name>
    <name type="synonym">Oryza sativa f. spontanea</name>
    <dbReference type="NCBI Taxonomy" id="4536"/>
    <lineage>
        <taxon>Eukaryota</taxon>
        <taxon>Viridiplantae</taxon>
        <taxon>Streptophyta</taxon>
        <taxon>Embryophyta</taxon>
        <taxon>Tracheophyta</taxon>
        <taxon>Spermatophyta</taxon>
        <taxon>Magnoliopsida</taxon>
        <taxon>Liliopsida</taxon>
        <taxon>Poales</taxon>
        <taxon>Poaceae</taxon>
        <taxon>BOP clade</taxon>
        <taxon>Oryzoideae</taxon>
        <taxon>Oryzeae</taxon>
        <taxon>Oryzinae</taxon>
        <taxon>Oryza</taxon>
    </lineage>
</organism>
<dbReference type="GO" id="GO:0019888">
    <property type="term" value="F:protein phosphatase regulator activity"/>
    <property type="evidence" value="ECO:0007669"/>
    <property type="project" value="TreeGrafter"/>
</dbReference>
<feature type="compositionally biased region" description="Low complexity" evidence="2">
    <location>
        <begin position="532"/>
        <end position="549"/>
    </location>
</feature>
<evidence type="ECO:0000256" key="2">
    <source>
        <dbReference type="SAM" id="MobiDB-lite"/>
    </source>
</evidence>
<dbReference type="InterPro" id="IPR016024">
    <property type="entry name" value="ARM-type_fold"/>
</dbReference>
<reference evidence="3" key="1">
    <citation type="submission" date="2015-04" db="UniProtKB">
        <authorList>
            <consortium name="EnsemblPlants"/>
        </authorList>
    </citation>
    <scope>IDENTIFICATION</scope>
    <source>
        <strain evidence="3">SL10</strain>
    </source>
</reference>
<dbReference type="PANTHER" id="PTHR12634">
    <property type="entry name" value="SIT4 YEAST -ASSOCIATING PROTEIN-RELATED"/>
    <property type="match status" value="1"/>
</dbReference>
<feature type="compositionally biased region" description="Basic and acidic residues" evidence="2">
    <location>
        <begin position="683"/>
        <end position="704"/>
    </location>
</feature>
<proteinExistence type="inferred from homology"/>
<feature type="compositionally biased region" description="Basic and acidic residues" evidence="2">
    <location>
        <begin position="608"/>
        <end position="624"/>
    </location>
</feature>
<evidence type="ECO:0000313" key="4">
    <source>
        <dbReference type="Proteomes" id="UP000006591"/>
    </source>
</evidence>
<dbReference type="Proteomes" id="UP000006591">
    <property type="component" value="Chromosome 5"/>
</dbReference>